<evidence type="ECO:0000256" key="3">
    <source>
        <dbReference type="PIRSR" id="PIRSR000459-2"/>
    </source>
</evidence>
<dbReference type="SUPFAM" id="SSF54001">
    <property type="entry name" value="Cysteine proteinases"/>
    <property type="match status" value="1"/>
</dbReference>
<keyword evidence="3" id="KW-0106">Calcium</keyword>
<dbReference type="GO" id="GO:0046872">
    <property type="term" value="F:metal ion binding"/>
    <property type="evidence" value="ECO:0007669"/>
    <property type="project" value="UniProtKB-KW"/>
</dbReference>
<feature type="active site" evidence="2">
    <location>
        <position position="273"/>
    </location>
</feature>
<dbReference type="InterPro" id="IPR014756">
    <property type="entry name" value="Ig_E-set"/>
</dbReference>
<dbReference type="SUPFAM" id="SSF49309">
    <property type="entry name" value="Transglutaminase, two C-terminal domains"/>
    <property type="match status" value="2"/>
</dbReference>
<dbReference type="InterPro" id="IPR008958">
    <property type="entry name" value="Transglutaminase_C"/>
</dbReference>
<feature type="binding site" evidence="3">
    <location>
        <position position="386"/>
    </location>
    <ligand>
        <name>Ca(2+)</name>
        <dbReference type="ChEBI" id="CHEBI:29108"/>
    </ligand>
</feature>
<accession>A0AAW1D7E3</accession>
<dbReference type="InterPro" id="IPR036985">
    <property type="entry name" value="Transglutaminase-like_sf"/>
</dbReference>
<dbReference type="Pfam" id="PF00927">
    <property type="entry name" value="Transglut_C"/>
    <property type="match status" value="2"/>
</dbReference>
<dbReference type="InterPro" id="IPR050779">
    <property type="entry name" value="Transglutaminase"/>
</dbReference>
<dbReference type="Pfam" id="PF00868">
    <property type="entry name" value="Transglut_N"/>
    <property type="match status" value="1"/>
</dbReference>
<sequence length="687" mass="77934">MALKISSVNLMALENSKAHRTIKYEAVHLNPPTPIFRRGQEFEFEITFKNRPYNPQADKLRVLFYYEDDNSEMKIPRGGSWIIDSPDIQEDMEMWSLRMVSSQGKTIKLKMRTPVRTPIGCWKMGIKCDLRSHLASETYEHPETIYLLLNPWNKDDDSFMPETQLLEEYVLNDVGKVYTGAKNSIIGRHWLFGQFEAHVLPIVRKILKDSDLDYNEKGNPVNLCRATFQTHSILEGNWTGNFEDGTNPALWTGSAPILKQYSETGEVVRFGQCWVFASVACSLCRAIGLPARVVTNIVSAMDMDESLTVDKYFDKDGNYLNFESESIWNFHVWTDVWMARPDLPSGFGGWQAIDATTSNGPAPLEAIKRGEVGLEHDVAEMIAEVNADVVDWMEDDKQLLGYKKIKTKTDYVGYKMLTKKPHIFDPNGDRDQDDIMNQYKNPEGSKEERLALYKAAYKCSGRACEVFEMEKAKEVEEIKFNMNDIENVEIGKNFSIVLDMENTVDQKRNVEIAVSVLSVHYNGVKGHIVKKTCDTVEVAPKAKKQITIEVKADDYIGKLVEFGFLKTYLIATVQETKQLWSGDDDFQIKRPSLTVEIGGPLKVGKPGKISFKLKNPLKRPLTECQLAFDCPGLLKYQKLPFRNVSPEENMVIEANVTPLAPGKLNLVALFHCKELQDITGSALLEVS</sequence>
<dbReference type="PIRSF" id="PIRSF000459">
    <property type="entry name" value="TGM_EBP42"/>
    <property type="match status" value="1"/>
</dbReference>
<evidence type="ECO:0000313" key="5">
    <source>
        <dbReference type="EMBL" id="KAK9506651.1"/>
    </source>
</evidence>
<reference evidence="5 6" key="1">
    <citation type="submission" date="2022-12" db="EMBL/GenBank/DDBJ databases">
        <title>Chromosome-level genome assembly of true bugs.</title>
        <authorList>
            <person name="Ma L."/>
            <person name="Li H."/>
        </authorList>
    </citation>
    <scope>NUCLEOTIDE SEQUENCE [LARGE SCALE GENOMIC DNA]</scope>
    <source>
        <strain evidence="5">Lab_2022b</strain>
    </source>
</reference>
<feature type="domain" description="Transglutaminase-like" evidence="4">
    <location>
        <begin position="265"/>
        <end position="357"/>
    </location>
</feature>
<comment type="similarity">
    <text evidence="1">Belongs to the transglutaminase superfamily. Transglutaminase family.</text>
</comment>
<feature type="binding site" evidence="3">
    <location>
        <position position="448"/>
    </location>
    <ligand>
        <name>Ca(2+)</name>
        <dbReference type="ChEBI" id="CHEBI:29108"/>
    </ligand>
</feature>
<evidence type="ECO:0000313" key="6">
    <source>
        <dbReference type="Proteomes" id="UP001461498"/>
    </source>
</evidence>
<dbReference type="InterPro" id="IPR023608">
    <property type="entry name" value="Transglutaminase_animal"/>
</dbReference>
<dbReference type="AlphaFoldDB" id="A0AAW1D7E3"/>
<feature type="binding site" evidence="3">
    <location>
        <position position="388"/>
    </location>
    <ligand>
        <name>Ca(2+)</name>
        <dbReference type="ChEBI" id="CHEBI:29108"/>
    </ligand>
</feature>
<keyword evidence="3" id="KW-0479">Metal-binding</keyword>
<feature type="binding site" evidence="3">
    <location>
        <position position="443"/>
    </location>
    <ligand>
        <name>Ca(2+)</name>
        <dbReference type="ChEBI" id="CHEBI:29108"/>
    </ligand>
</feature>
<dbReference type="PANTHER" id="PTHR11590:SF40">
    <property type="entry name" value="HEMOCYTE PROTEIN-GLUTAMINE GAMMA-GLUTAMYLTRANSFERASE-LIKE PROTEIN"/>
    <property type="match status" value="1"/>
</dbReference>
<protein>
    <recommendedName>
        <fullName evidence="4">Transglutaminase-like domain-containing protein</fullName>
    </recommendedName>
</protein>
<keyword evidence="6" id="KW-1185">Reference proteome</keyword>
<organism evidence="5 6">
    <name type="scientific">Rhynocoris fuscipes</name>
    <dbReference type="NCBI Taxonomy" id="488301"/>
    <lineage>
        <taxon>Eukaryota</taxon>
        <taxon>Metazoa</taxon>
        <taxon>Ecdysozoa</taxon>
        <taxon>Arthropoda</taxon>
        <taxon>Hexapoda</taxon>
        <taxon>Insecta</taxon>
        <taxon>Pterygota</taxon>
        <taxon>Neoptera</taxon>
        <taxon>Paraneoptera</taxon>
        <taxon>Hemiptera</taxon>
        <taxon>Heteroptera</taxon>
        <taxon>Panheteroptera</taxon>
        <taxon>Cimicomorpha</taxon>
        <taxon>Reduviidae</taxon>
        <taxon>Harpactorinae</taxon>
        <taxon>Harpactorini</taxon>
        <taxon>Rhynocoris</taxon>
    </lineage>
</organism>
<dbReference type="InterPro" id="IPR038765">
    <property type="entry name" value="Papain-like_cys_pep_sf"/>
</dbReference>
<dbReference type="GO" id="GO:0003810">
    <property type="term" value="F:protein-glutamine gamma-glutamyltransferase activity"/>
    <property type="evidence" value="ECO:0007669"/>
    <property type="project" value="InterPro"/>
</dbReference>
<name>A0AAW1D7E3_9HEMI</name>
<evidence type="ECO:0000256" key="2">
    <source>
        <dbReference type="PIRSR" id="PIRSR000459-1"/>
    </source>
</evidence>
<dbReference type="FunFam" id="2.60.40.10:FF:000171">
    <property type="entry name" value="protein-glutamine gamma-glutamyltransferase 6"/>
    <property type="match status" value="1"/>
</dbReference>
<dbReference type="InterPro" id="IPR001102">
    <property type="entry name" value="Transglutaminase_N"/>
</dbReference>
<proteinExistence type="inferred from homology"/>
<dbReference type="FunFam" id="3.90.260.10:FF:000002">
    <property type="entry name" value="Erythrocyte membrane protein band 4.2"/>
    <property type="match status" value="1"/>
</dbReference>
<feature type="active site" evidence="2">
    <location>
        <position position="331"/>
    </location>
</feature>
<dbReference type="Proteomes" id="UP001461498">
    <property type="component" value="Unassembled WGS sequence"/>
</dbReference>
<comment type="cofactor">
    <cofactor evidence="3">
        <name>Ca(2+)</name>
        <dbReference type="ChEBI" id="CHEBI:29108"/>
    </cofactor>
    <text evidence="3">Binds 1 Ca(2+) ion per subunit.</text>
</comment>
<dbReference type="EMBL" id="JAPXFL010000005">
    <property type="protein sequence ID" value="KAK9506651.1"/>
    <property type="molecule type" value="Genomic_DNA"/>
</dbReference>
<dbReference type="InterPro" id="IPR013783">
    <property type="entry name" value="Ig-like_fold"/>
</dbReference>
<dbReference type="Gene3D" id="2.60.40.10">
    <property type="entry name" value="Immunoglobulins"/>
    <property type="match status" value="3"/>
</dbReference>
<dbReference type="SUPFAM" id="SSF81296">
    <property type="entry name" value="E set domains"/>
    <property type="match status" value="1"/>
</dbReference>
<dbReference type="PANTHER" id="PTHR11590">
    <property type="entry name" value="PROTEIN-GLUTAMINE GAMMA-GLUTAMYLTRANSFERASE"/>
    <property type="match status" value="1"/>
</dbReference>
<gene>
    <name evidence="5" type="ORF">O3M35_008546</name>
</gene>
<dbReference type="Gene3D" id="3.90.260.10">
    <property type="entry name" value="Transglutaminase-like"/>
    <property type="match status" value="1"/>
</dbReference>
<feature type="active site" evidence="2">
    <location>
        <position position="354"/>
    </location>
</feature>
<evidence type="ECO:0000259" key="4">
    <source>
        <dbReference type="SMART" id="SM00460"/>
    </source>
</evidence>
<dbReference type="Pfam" id="PF01841">
    <property type="entry name" value="Transglut_core"/>
    <property type="match status" value="1"/>
</dbReference>
<evidence type="ECO:0000256" key="1">
    <source>
        <dbReference type="ARBA" id="ARBA00005968"/>
    </source>
</evidence>
<comment type="caution">
    <text evidence="5">The sequence shown here is derived from an EMBL/GenBank/DDBJ whole genome shotgun (WGS) entry which is preliminary data.</text>
</comment>
<dbReference type="SMART" id="SM00460">
    <property type="entry name" value="TGc"/>
    <property type="match status" value="1"/>
</dbReference>
<dbReference type="InterPro" id="IPR036238">
    <property type="entry name" value="Transglutaminase_C_sf"/>
</dbReference>
<dbReference type="InterPro" id="IPR002931">
    <property type="entry name" value="Transglutaminase-like"/>
</dbReference>